<evidence type="ECO:0000313" key="1">
    <source>
        <dbReference type="EMBL" id="EPR09381.1"/>
    </source>
</evidence>
<dbReference type="STRING" id="1330534.L323_16380"/>
<protein>
    <submittedName>
        <fullName evidence="1">Uncharacterized protein</fullName>
    </submittedName>
</protein>
<evidence type="ECO:0000313" key="2">
    <source>
        <dbReference type="Proteomes" id="UP000016860"/>
    </source>
</evidence>
<accession>U4QY20</accession>
<comment type="caution">
    <text evidence="1">The sequence shown here is derived from an EMBL/GenBank/DDBJ whole genome shotgun (WGS) entry which is preliminary data.</text>
</comment>
<dbReference type="AlphaFoldDB" id="U4QY20"/>
<sequence length="121" mass="13991">MISQGYDDSARICFTHSFPYKNVSAYNGDNDCSPSETDFIQGYISNIEYNDYDHLIQLCDAISFPTGPTYIEKRFVNVVLRRGFNEPTIPKWESLFEIKHYFDNKINGDIYKIVKGVISIL</sequence>
<proteinExistence type="predicted"/>
<dbReference type="RefSeq" id="WP_020816688.1">
    <property type="nucleotide sequence ID" value="NZ_ATAY01000088.1"/>
</dbReference>
<reference evidence="1 2" key="1">
    <citation type="journal article" date="2013" name="Genome Announc.">
        <title>Draft Genome Sequence of the Cellulolytic Bacterium Clostridium papyrosolvens C7 (ATCC 700395).</title>
        <authorList>
            <person name="Zepeda V."/>
            <person name="Dassa B."/>
            <person name="Borovok I."/>
            <person name="Lamed R."/>
            <person name="Bayer E.A."/>
            <person name="Cate J.H."/>
        </authorList>
    </citation>
    <scope>NUCLEOTIDE SEQUENCE [LARGE SCALE GENOMIC DNA]</scope>
    <source>
        <strain evidence="1 2">C7</strain>
    </source>
</reference>
<gene>
    <name evidence="1" type="ORF">L323_16380</name>
</gene>
<dbReference type="EMBL" id="ATAY01000088">
    <property type="protein sequence ID" value="EPR09381.1"/>
    <property type="molecule type" value="Genomic_DNA"/>
</dbReference>
<organism evidence="1 2">
    <name type="scientific">Ruminiclostridium papyrosolvens C7</name>
    <dbReference type="NCBI Taxonomy" id="1330534"/>
    <lineage>
        <taxon>Bacteria</taxon>
        <taxon>Bacillati</taxon>
        <taxon>Bacillota</taxon>
        <taxon>Clostridia</taxon>
        <taxon>Eubacteriales</taxon>
        <taxon>Oscillospiraceae</taxon>
        <taxon>Ruminiclostridium</taxon>
    </lineage>
</organism>
<name>U4QY20_9FIRM</name>
<dbReference type="Proteomes" id="UP000016860">
    <property type="component" value="Unassembled WGS sequence"/>
</dbReference>
<dbReference type="PATRIC" id="fig|1330534.3.peg.3246"/>